<comment type="caution">
    <text evidence="2">The sequence shown here is derived from an EMBL/GenBank/DDBJ whole genome shotgun (WGS) entry which is preliminary data.</text>
</comment>
<evidence type="ECO:0000256" key="1">
    <source>
        <dbReference type="SAM" id="MobiDB-lite"/>
    </source>
</evidence>
<dbReference type="EMBL" id="WTFF01000159">
    <property type="protein sequence ID" value="MBW5484361.1"/>
    <property type="molecule type" value="Genomic_DNA"/>
</dbReference>
<accession>A0ABS6Z9C4</accession>
<evidence type="ECO:0000313" key="3">
    <source>
        <dbReference type="Proteomes" id="UP000812013"/>
    </source>
</evidence>
<reference evidence="2 3" key="1">
    <citation type="submission" date="2019-12" db="EMBL/GenBank/DDBJ databases">
        <title>Genome sequence of Streptomyces bambusae.</title>
        <authorList>
            <person name="Bansal K."/>
            <person name="Choksket S."/>
            <person name="Korpole S."/>
            <person name="Patil P.B."/>
        </authorList>
    </citation>
    <scope>NUCLEOTIDE SEQUENCE [LARGE SCALE GENOMIC DNA]</scope>
    <source>
        <strain evidence="2 3">SK60</strain>
    </source>
</reference>
<sequence>MALLDILTGTKHPSGDAVPRTPEELRSALLALNGPQTPFRVRNATPAEGADLVAEWSRTLPAGTGRLKERTVKIRMRLVPETREVRALEELWEVTSVALGNTPGATVNRTYNRGRVADGREWTWDRGPDGRMRKTEVIRDRPAEMKRPVQGAVLDAGWTWRGVLFRL</sequence>
<name>A0ABS6Z9C4_9ACTN</name>
<keyword evidence="3" id="KW-1185">Reference proteome</keyword>
<dbReference type="Proteomes" id="UP000812013">
    <property type="component" value="Unassembled WGS sequence"/>
</dbReference>
<protein>
    <submittedName>
        <fullName evidence="2">Uncharacterized protein</fullName>
    </submittedName>
</protein>
<feature type="region of interest" description="Disordered" evidence="1">
    <location>
        <begin position="1"/>
        <end position="20"/>
    </location>
</feature>
<gene>
    <name evidence="2" type="ORF">GPJ59_21380</name>
</gene>
<organism evidence="2 3">
    <name type="scientific">Streptomyces bambusae</name>
    <dbReference type="NCBI Taxonomy" id="1550616"/>
    <lineage>
        <taxon>Bacteria</taxon>
        <taxon>Bacillati</taxon>
        <taxon>Actinomycetota</taxon>
        <taxon>Actinomycetes</taxon>
        <taxon>Kitasatosporales</taxon>
        <taxon>Streptomycetaceae</taxon>
        <taxon>Streptomyces</taxon>
    </lineage>
</organism>
<proteinExistence type="predicted"/>
<evidence type="ECO:0000313" key="2">
    <source>
        <dbReference type="EMBL" id="MBW5484361.1"/>
    </source>
</evidence>
<dbReference type="RefSeq" id="WP_219668844.1">
    <property type="nucleotide sequence ID" value="NZ_WTFF01000159.1"/>
</dbReference>